<dbReference type="InterPro" id="IPR018060">
    <property type="entry name" value="HTH_AraC"/>
</dbReference>
<dbReference type="InterPro" id="IPR020449">
    <property type="entry name" value="Tscrpt_reg_AraC-type_HTH"/>
</dbReference>
<evidence type="ECO:0000256" key="4">
    <source>
        <dbReference type="SAM" id="Phobius"/>
    </source>
</evidence>
<evidence type="ECO:0000256" key="3">
    <source>
        <dbReference type="ARBA" id="ARBA00023163"/>
    </source>
</evidence>
<dbReference type="KEGG" id="rbi:RB2501_03335"/>
<dbReference type="PANTHER" id="PTHR43280:SF29">
    <property type="entry name" value="ARAC-FAMILY TRANSCRIPTIONAL REGULATOR"/>
    <property type="match status" value="1"/>
</dbReference>
<dbReference type="Proteomes" id="UP000009049">
    <property type="component" value="Chromosome"/>
</dbReference>
<dbReference type="AlphaFoldDB" id="A4CG37"/>
<feature type="transmembrane region" description="Helical" evidence="4">
    <location>
        <begin position="142"/>
        <end position="163"/>
    </location>
</feature>
<dbReference type="HOGENOM" id="CLU_041408_1_1_10"/>
<feature type="domain" description="HTH araC/xylS-type" evidence="5">
    <location>
        <begin position="266"/>
        <end position="374"/>
    </location>
</feature>
<dbReference type="EMBL" id="CP001712">
    <property type="protein sequence ID" value="EAR15895.1"/>
    <property type="molecule type" value="Genomic_DNA"/>
</dbReference>
<dbReference type="GO" id="GO:0003700">
    <property type="term" value="F:DNA-binding transcription factor activity"/>
    <property type="evidence" value="ECO:0007669"/>
    <property type="project" value="InterPro"/>
</dbReference>
<dbReference type="PRINTS" id="PR00032">
    <property type="entry name" value="HTHARAC"/>
</dbReference>
<dbReference type="PROSITE" id="PS00041">
    <property type="entry name" value="HTH_ARAC_FAMILY_1"/>
    <property type="match status" value="1"/>
</dbReference>
<keyword evidence="4" id="KW-1133">Transmembrane helix</keyword>
<reference evidence="6 7" key="1">
    <citation type="journal article" date="2009" name="J. Bacteriol.">
        <title>Complete genome sequence of Robiginitalea biformata HTCC2501.</title>
        <authorList>
            <person name="Oh H.M."/>
            <person name="Giovannoni S.J."/>
            <person name="Lee K."/>
            <person name="Ferriera S."/>
            <person name="Johnson J."/>
            <person name="Cho J.C."/>
        </authorList>
    </citation>
    <scope>NUCLEOTIDE SEQUENCE [LARGE SCALE GENOMIC DNA]</scope>
    <source>
        <strain evidence="7">ATCC BAA-864 / HTCC2501 / KCTC 12146</strain>
    </source>
</reference>
<dbReference type="Gene3D" id="1.10.10.60">
    <property type="entry name" value="Homeodomain-like"/>
    <property type="match status" value="2"/>
</dbReference>
<feature type="transmembrane region" description="Helical" evidence="4">
    <location>
        <begin position="216"/>
        <end position="234"/>
    </location>
</feature>
<dbReference type="PANTHER" id="PTHR43280">
    <property type="entry name" value="ARAC-FAMILY TRANSCRIPTIONAL REGULATOR"/>
    <property type="match status" value="1"/>
</dbReference>
<gene>
    <name evidence="6" type="ordered locus">RB2501_03335</name>
</gene>
<evidence type="ECO:0000256" key="1">
    <source>
        <dbReference type="ARBA" id="ARBA00023015"/>
    </source>
</evidence>
<dbReference type="RefSeq" id="WP_012813592.1">
    <property type="nucleotide sequence ID" value="NC_013222.1"/>
</dbReference>
<dbReference type="GO" id="GO:0043565">
    <property type="term" value="F:sequence-specific DNA binding"/>
    <property type="evidence" value="ECO:0007669"/>
    <property type="project" value="InterPro"/>
</dbReference>
<dbReference type="SUPFAM" id="SSF46689">
    <property type="entry name" value="Homeodomain-like"/>
    <property type="match status" value="1"/>
</dbReference>
<keyword evidence="7" id="KW-1185">Reference proteome</keyword>
<dbReference type="OrthoDB" id="9779074at2"/>
<feature type="transmembrane region" description="Helical" evidence="4">
    <location>
        <begin position="103"/>
        <end position="122"/>
    </location>
</feature>
<dbReference type="Pfam" id="PF12833">
    <property type="entry name" value="HTH_18"/>
    <property type="match status" value="1"/>
</dbReference>
<keyword evidence="2" id="KW-0238">DNA-binding</keyword>
<dbReference type="PROSITE" id="PS01124">
    <property type="entry name" value="HTH_ARAC_FAMILY_2"/>
    <property type="match status" value="1"/>
</dbReference>
<dbReference type="eggNOG" id="COG2207">
    <property type="taxonomic scope" value="Bacteria"/>
</dbReference>
<feature type="transmembrane region" description="Helical" evidence="4">
    <location>
        <begin position="72"/>
        <end position="91"/>
    </location>
</feature>
<feature type="transmembrane region" description="Helical" evidence="4">
    <location>
        <begin position="175"/>
        <end position="196"/>
    </location>
</feature>
<evidence type="ECO:0000259" key="5">
    <source>
        <dbReference type="PROSITE" id="PS01124"/>
    </source>
</evidence>
<dbReference type="STRING" id="313596.RB2501_03335"/>
<dbReference type="SMART" id="SM00342">
    <property type="entry name" value="HTH_ARAC"/>
    <property type="match status" value="1"/>
</dbReference>
<feature type="transmembrane region" description="Helical" evidence="4">
    <location>
        <begin position="35"/>
        <end position="52"/>
    </location>
</feature>
<keyword evidence="1" id="KW-0805">Transcription regulation</keyword>
<dbReference type="InterPro" id="IPR009057">
    <property type="entry name" value="Homeodomain-like_sf"/>
</dbReference>
<evidence type="ECO:0000313" key="7">
    <source>
        <dbReference type="Proteomes" id="UP000009049"/>
    </source>
</evidence>
<keyword evidence="4" id="KW-0472">Membrane</keyword>
<accession>A4CG37</accession>
<feature type="transmembrane region" description="Helical" evidence="4">
    <location>
        <begin position="6"/>
        <end position="28"/>
    </location>
</feature>
<evidence type="ECO:0000256" key="2">
    <source>
        <dbReference type="ARBA" id="ARBA00023125"/>
    </source>
</evidence>
<keyword evidence="3" id="KW-0804">Transcription</keyword>
<name>A4CG37_ROBBH</name>
<dbReference type="InterPro" id="IPR018062">
    <property type="entry name" value="HTH_AraC-typ_CS"/>
</dbReference>
<proteinExistence type="predicted"/>
<protein>
    <submittedName>
        <fullName evidence="6">Transcriptional regulator (AraC family) protein</fullName>
    </submittedName>
</protein>
<keyword evidence="4" id="KW-0812">Transmembrane</keyword>
<sequence>MDWIAVFNFLLIAGAIQGFVFNLGTFLIRRRIETPVLFLNLFVFFLSLNNLQSWIIEKGFVPNTFFWANFQIPWNVLIVPMFYAFLVHYLSQQMERSVFWKQSASIFLALLIARITLVLAAGEGSVSVEILEHYTNLEDGIALVYSIFLFGRAWHLLKVYPILKRHVLQGDNLRWVFRLMKLGALVILLWLFAVIMNSFSESFRPPYTYYPLRISSSLLIYWVGYQAFFQYVLLQDRLALRKRLREKPAISIAHAVSSNERSEAGHEEFLELDAHVRRNQRFLDPVLSQDRLAEELGMGTSTLSRLVNRFSGKNFSDYINSYRVAYARELLGNPEFVRYTITSIGLESGFNSKSTFYTAFRKFLGQTPSAYRGKTG</sequence>
<organism evidence="6 7">
    <name type="scientific">Robiginitalea biformata (strain ATCC BAA-864 / DSM 15991 / KCTC 12146 / HTCC2501)</name>
    <dbReference type="NCBI Taxonomy" id="313596"/>
    <lineage>
        <taxon>Bacteria</taxon>
        <taxon>Pseudomonadati</taxon>
        <taxon>Bacteroidota</taxon>
        <taxon>Flavobacteriia</taxon>
        <taxon>Flavobacteriales</taxon>
        <taxon>Flavobacteriaceae</taxon>
        <taxon>Robiginitalea</taxon>
    </lineage>
</organism>
<evidence type="ECO:0000313" key="6">
    <source>
        <dbReference type="EMBL" id="EAR15895.1"/>
    </source>
</evidence>